<dbReference type="EMBL" id="CABFWN010000002">
    <property type="protein sequence ID" value="VUG17666.1"/>
    <property type="molecule type" value="Genomic_DNA"/>
</dbReference>
<dbReference type="AlphaFoldDB" id="A0A7D9GZ34"/>
<protein>
    <submittedName>
        <fullName evidence="2">DEBR0S2_13300g1_1</fullName>
    </submittedName>
</protein>
<proteinExistence type="predicted"/>
<reference evidence="2 3" key="1">
    <citation type="submission" date="2019-07" db="EMBL/GenBank/DDBJ databases">
        <authorList>
            <person name="Friedrich A."/>
            <person name="Schacherer J."/>
        </authorList>
    </citation>
    <scope>NUCLEOTIDE SEQUENCE [LARGE SCALE GENOMIC DNA]</scope>
</reference>
<feature type="compositionally biased region" description="Polar residues" evidence="1">
    <location>
        <begin position="8"/>
        <end position="23"/>
    </location>
</feature>
<gene>
    <name evidence="2" type="ORF">DEBR0S2_13300G</name>
</gene>
<name>A0A7D9GZ34_DEKBR</name>
<organism evidence="2 3">
    <name type="scientific">Dekkera bruxellensis</name>
    <name type="common">Brettanomyces custersii</name>
    <dbReference type="NCBI Taxonomy" id="5007"/>
    <lineage>
        <taxon>Eukaryota</taxon>
        <taxon>Fungi</taxon>
        <taxon>Dikarya</taxon>
        <taxon>Ascomycota</taxon>
        <taxon>Saccharomycotina</taxon>
        <taxon>Pichiomycetes</taxon>
        <taxon>Pichiales</taxon>
        <taxon>Pichiaceae</taxon>
        <taxon>Brettanomyces</taxon>
    </lineage>
</organism>
<feature type="compositionally biased region" description="Basic residues" evidence="1">
    <location>
        <begin position="191"/>
        <end position="203"/>
    </location>
</feature>
<accession>A0A7D9GZ34</accession>
<dbReference type="Proteomes" id="UP000478008">
    <property type="component" value="Unassembled WGS sequence"/>
</dbReference>
<feature type="region of interest" description="Disordered" evidence="1">
    <location>
        <begin position="172"/>
        <end position="203"/>
    </location>
</feature>
<feature type="region of interest" description="Disordered" evidence="1">
    <location>
        <begin position="1"/>
        <end position="23"/>
    </location>
</feature>
<evidence type="ECO:0000313" key="2">
    <source>
        <dbReference type="EMBL" id="VUG17666.1"/>
    </source>
</evidence>
<sequence length="203" mass="21858">MSGPAAISAQNRQNNGLMGTTNGKTSTIHSENVSNGDTSNSNGGIVKNVSNATGRIVTAPLGMVSIQDLETGKVDLDAVLAEVKSLRKKISQLRYEMCQYFITLSSIDDNTIPSVVYNQVAAQVSTLQKSCNAYLERYKNLLPIIRYAKLKRGMGPNEEMKVVKHEVPVNTAKAAKAASSGKGGKQTGTTKKGRGRKRKKNDK</sequence>
<evidence type="ECO:0000256" key="1">
    <source>
        <dbReference type="SAM" id="MobiDB-lite"/>
    </source>
</evidence>
<evidence type="ECO:0000313" key="3">
    <source>
        <dbReference type="Proteomes" id="UP000478008"/>
    </source>
</evidence>
<keyword evidence="3" id="KW-1185">Reference proteome</keyword>